<evidence type="ECO:0000256" key="3">
    <source>
        <dbReference type="ARBA" id="ARBA00023125"/>
    </source>
</evidence>
<dbReference type="RefSeq" id="WP_057726656.1">
    <property type="nucleotide sequence ID" value="NZ_CP072197.1"/>
</dbReference>
<accession>A0A5M9Z1W0</accession>
<evidence type="ECO:0000256" key="2">
    <source>
        <dbReference type="ARBA" id="ARBA00023015"/>
    </source>
</evidence>
<dbReference type="SUPFAM" id="SSF47413">
    <property type="entry name" value="lambda repressor-like DNA-binding domains"/>
    <property type="match status" value="1"/>
</dbReference>
<organism evidence="6 7">
    <name type="scientific">Lactobacillus crispatus</name>
    <dbReference type="NCBI Taxonomy" id="47770"/>
    <lineage>
        <taxon>Bacteria</taxon>
        <taxon>Bacillati</taxon>
        <taxon>Bacillota</taxon>
        <taxon>Bacilli</taxon>
        <taxon>Lactobacillales</taxon>
        <taxon>Lactobacillaceae</taxon>
        <taxon>Lactobacillus</taxon>
    </lineage>
</organism>
<dbReference type="InterPro" id="IPR028082">
    <property type="entry name" value="Peripla_BP_I"/>
</dbReference>
<dbReference type="Pfam" id="PF13377">
    <property type="entry name" value="Peripla_BP_3"/>
    <property type="match status" value="1"/>
</dbReference>
<evidence type="ECO:0000259" key="5">
    <source>
        <dbReference type="PROSITE" id="PS50932"/>
    </source>
</evidence>
<dbReference type="PANTHER" id="PTHR30146:SF95">
    <property type="entry name" value="RIBOSE OPERON REPRESSOR"/>
    <property type="match status" value="1"/>
</dbReference>
<dbReference type="SUPFAM" id="SSF53822">
    <property type="entry name" value="Periplasmic binding protein-like I"/>
    <property type="match status" value="1"/>
</dbReference>
<evidence type="ECO:0000313" key="6">
    <source>
        <dbReference type="EMBL" id="KAA8812676.1"/>
    </source>
</evidence>
<dbReference type="Pfam" id="PF00356">
    <property type="entry name" value="LacI"/>
    <property type="match status" value="1"/>
</dbReference>
<evidence type="ECO:0000256" key="1">
    <source>
        <dbReference type="ARBA" id="ARBA00022491"/>
    </source>
</evidence>
<dbReference type="AlphaFoldDB" id="A0A5M9Z1W0"/>
<keyword evidence="4" id="KW-0804">Transcription</keyword>
<name>A0A5M9Z1W0_9LACO</name>
<dbReference type="Proteomes" id="UP000324504">
    <property type="component" value="Unassembled WGS sequence"/>
</dbReference>
<reference evidence="6 7" key="1">
    <citation type="submission" date="2019-09" db="EMBL/GenBank/DDBJ databases">
        <title>Comparative analysis of L. crispatus genomes revealed niche specific adaptation to different host and body sites.</title>
        <authorList>
            <person name="Pan M."/>
            <person name="Hidalgo-Cantabrana C."/>
            <person name="Barrangou R."/>
        </authorList>
    </citation>
    <scope>NUCLEOTIDE SEQUENCE [LARGE SCALE GENOMIC DNA]</scope>
    <source>
        <strain evidence="6 7">NCK2488</strain>
    </source>
</reference>
<dbReference type="Gene3D" id="1.10.260.40">
    <property type="entry name" value="lambda repressor-like DNA-binding domains"/>
    <property type="match status" value="1"/>
</dbReference>
<evidence type="ECO:0000313" key="7">
    <source>
        <dbReference type="Proteomes" id="UP000324504"/>
    </source>
</evidence>
<protein>
    <submittedName>
        <fullName evidence="6">LacI family transcriptional regulator</fullName>
    </submittedName>
</protein>
<dbReference type="PANTHER" id="PTHR30146">
    <property type="entry name" value="LACI-RELATED TRANSCRIPTIONAL REPRESSOR"/>
    <property type="match status" value="1"/>
</dbReference>
<dbReference type="PROSITE" id="PS50932">
    <property type="entry name" value="HTH_LACI_2"/>
    <property type="match status" value="1"/>
</dbReference>
<proteinExistence type="predicted"/>
<evidence type="ECO:0000256" key="4">
    <source>
        <dbReference type="ARBA" id="ARBA00023163"/>
    </source>
</evidence>
<dbReference type="Gene3D" id="3.40.50.2300">
    <property type="match status" value="2"/>
</dbReference>
<dbReference type="CDD" id="cd06291">
    <property type="entry name" value="PBP1_Qymf-like"/>
    <property type="match status" value="1"/>
</dbReference>
<dbReference type="InterPro" id="IPR046335">
    <property type="entry name" value="LacI/GalR-like_sensor"/>
</dbReference>
<keyword evidence="2" id="KW-0805">Transcription regulation</keyword>
<dbReference type="InterPro" id="IPR010982">
    <property type="entry name" value="Lambda_DNA-bd_dom_sf"/>
</dbReference>
<dbReference type="GO" id="GO:0000976">
    <property type="term" value="F:transcription cis-regulatory region binding"/>
    <property type="evidence" value="ECO:0007669"/>
    <property type="project" value="TreeGrafter"/>
</dbReference>
<comment type="caution">
    <text evidence="6">The sequence shown here is derived from an EMBL/GenBank/DDBJ whole genome shotgun (WGS) entry which is preliminary data.</text>
</comment>
<gene>
    <name evidence="6" type="ORF">F1C09_05365</name>
</gene>
<dbReference type="GO" id="GO:0003700">
    <property type="term" value="F:DNA-binding transcription factor activity"/>
    <property type="evidence" value="ECO:0007669"/>
    <property type="project" value="TreeGrafter"/>
</dbReference>
<dbReference type="SMART" id="SM00354">
    <property type="entry name" value="HTH_LACI"/>
    <property type="match status" value="1"/>
</dbReference>
<feature type="domain" description="HTH lacI-type" evidence="5">
    <location>
        <begin position="3"/>
        <end position="57"/>
    </location>
</feature>
<keyword evidence="3" id="KW-0238">DNA-binding</keyword>
<dbReference type="CDD" id="cd01392">
    <property type="entry name" value="HTH_LacI"/>
    <property type="match status" value="1"/>
</dbReference>
<sequence>MAAKLSDVAKKAGCSVTTVSRVINNHGYLSQKTKDKVFAAMRELNYRPNSIARSLQGKKMKLVGLIFPEITNPFFAELVQDIETTLFKQNYKVILCNAGQNKNKEREYLRMLQANQVDGIIAGAHNLGIDEYQQLGLPIVSFDRKLSDNVPIVSCDNYQGIQLAVRDLMQAGCQKIYFLGNEHKKGNPTDERLDAYLDEAKKYHFTPHIRSVAFSDSSNIKNMQIHDMLVSDRPDGVVCTDDLTAILVLQEAKKLGIDVPNKLKVIGFDGTKQIQTYHSDLSTIAQPIHDIATLLVNLILERIAQPDQKFKQKNYVLPVKLIKSDTTA</sequence>
<keyword evidence="1" id="KW-0678">Repressor</keyword>
<dbReference type="InterPro" id="IPR000843">
    <property type="entry name" value="HTH_LacI"/>
</dbReference>
<dbReference type="EMBL" id="VUAV01000024">
    <property type="protein sequence ID" value="KAA8812676.1"/>
    <property type="molecule type" value="Genomic_DNA"/>
</dbReference>